<dbReference type="EC" id="3.2.1.40" evidence="2"/>
<protein>
    <recommendedName>
        <fullName evidence="2">alpha-L-rhamnosidase</fullName>
        <ecNumber evidence="2">3.2.1.40</ecNumber>
    </recommendedName>
</protein>
<dbReference type="Proteomes" id="UP000198949">
    <property type="component" value="Unassembled WGS sequence"/>
</dbReference>
<dbReference type="PIRSF" id="PIRSF010631">
    <property type="entry name" value="A-rhamnsds"/>
    <property type="match status" value="1"/>
</dbReference>
<dbReference type="STRING" id="58114.SAMN05216270_10198"/>
<dbReference type="OrthoDB" id="9761045at2"/>
<dbReference type="RefSeq" id="WP_091027195.1">
    <property type="nucleotide sequence ID" value="NZ_FNAD01000001.1"/>
</dbReference>
<sequence>MPTTVHSVRAEYRTDSPWIAAARPRLSWKTETTAPDWTQRGAEIEWRRGEAAAVAHVEGRDSLFVPWPFESLLPRESGSVRVRVHGSDGTASDWSEPLHVRAGFLNEGDWHARFITVPEPADIGQPTLLRREFTVREGLRSATLYATARGVYQVEIGGVPVDDEHLKPGWTAYRDRLVHETTDVTGLLRPGPAAVGATLAGGWYTEGFGFHGQARPFYGKYPSLAAQIVLEYDDGTTELVATGDGAWRATADGPVTASGIYAGETYDARRARTGWSSPGFDDSTWLDARPDLARAMTPVARTAPPVRATEELAVKEVITTPSGRTVLDFGQNLVGHLRIRVQGREGDTVVLRHAEVLEHGELGTRPLRHAKATDAYTLAGTGVETWEPAFTFHGFRYAEIQGWPGAFDPGDVTAVVVHSDLDRTGWFSSSHDELDRLHENVVWGMRGNFLSVPTDCPQRDERLGWTGDIQVFAPTASYLFDCDGFLASWLEDLALEQTEDGAVPFIVPNVLEWARTPAAAWGDAATVVPTVLFERFADRDVLERQYPSMRAWTDHIAAIAGPRRLWEGRFQFGDWLDPDAPADRPGDAKTDGDIVASAYLFRSATLVRRAAAELDLADDAARYRALAEEVREAWVREYVTAAGRTVSDAPTAYALAIMFELVTEPATLEAMGERLAWLVRRSGFRIGTGFVGTPLIQDALVRTGHAETARRLLLQTDNPSWLYPVTMGATTIWERWDSMLEDGTINPGEMTSFNHYAFGAIADWLHRTVAGLAPLEPGYRRLAIAPVPLAGLERAEAAFETPYGRAEAGWEEHEGRIVVHATVPANTTALVTLPGAEAREVGSGEHRWTIEDPRVATPRALTLESTLADLIEDAEAHGTVLRAMASADPERARQFRRETAWTEHRTLAGELGGVPKQVLTAVETALDDLNARRQR</sequence>
<dbReference type="PANTHER" id="PTHR33307:SF6">
    <property type="entry name" value="ALPHA-RHAMNOSIDASE (EUROFUNG)-RELATED"/>
    <property type="match status" value="1"/>
</dbReference>
<dbReference type="InterPro" id="IPR013737">
    <property type="entry name" value="Bac_rhamnosid_N"/>
</dbReference>
<dbReference type="Pfam" id="PF25788">
    <property type="entry name" value="Ig_Rha78A_N"/>
    <property type="match status" value="1"/>
</dbReference>
<gene>
    <name evidence="8" type="ORF">SAMN05216270_10198</name>
</gene>
<evidence type="ECO:0000313" key="8">
    <source>
        <dbReference type="EMBL" id="SDC95548.1"/>
    </source>
</evidence>
<proteinExistence type="predicted"/>
<dbReference type="Pfam" id="PF17390">
    <property type="entry name" value="Bac_rhamnosid_C"/>
    <property type="match status" value="1"/>
</dbReference>
<dbReference type="InterPro" id="IPR008928">
    <property type="entry name" value="6-hairpin_glycosidase_sf"/>
</dbReference>
<evidence type="ECO:0000256" key="1">
    <source>
        <dbReference type="ARBA" id="ARBA00001445"/>
    </source>
</evidence>
<dbReference type="PANTHER" id="PTHR33307">
    <property type="entry name" value="ALPHA-RHAMNOSIDASE (EUROFUNG)"/>
    <property type="match status" value="1"/>
</dbReference>
<accession>A0A1G6QT42</accession>
<dbReference type="SUPFAM" id="SSF48208">
    <property type="entry name" value="Six-hairpin glycosidases"/>
    <property type="match status" value="1"/>
</dbReference>
<dbReference type="AlphaFoldDB" id="A0A1G6QT42"/>
<keyword evidence="3" id="KW-0378">Hydrolase</keyword>
<evidence type="ECO:0000259" key="5">
    <source>
        <dbReference type="Pfam" id="PF08531"/>
    </source>
</evidence>
<dbReference type="Gene3D" id="2.60.420.10">
    <property type="entry name" value="Maltose phosphorylase, domain 3"/>
    <property type="match status" value="1"/>
</dbReference>
<organism evidence="8 9">
    <name type="scientific">Glycomyces harbinensis</name>
    <dbReference type="NCBI Taxonomy" id="58114"/>
    <lineage>
        <taxon>Bacteria</taxon>
        <taxon>Bacillati</taxon>
        <taxon>Actinomycetota</taxon>
        <taxon>Actinomycetes</taxon>
        <taxon>Glycomycetales</taxon>
        <taxon>Glycomycetaceae</taxon>
        <taxon>Glycomyces</taxon>
    </lineage>
</organism>
<evidence type="ECO:0000256" key="2">
    <source>
        <dbReference type="ARBA" id="ARBA00012652"/>
    </source>
</evidence>
<dbReference type="InterPro" id="IPR012341">
    <property type="entry name" value="6hp_glycosidase-like_sf"/>
</dbReference>
<dbReference type="EMBL" id="FNAD01000001">
    <property type="protein sequence ID" value="SDC95548.1"/>
    <property type="molecule type" value="Genomic_DNA"/>
</dbReference>
<evidence type="ECO:0000259" key="7">
    <source>
        <dbReference type="Pfam" id="PF17390"/>
    </source>
</evidence>
<dbReference type="InterPro" id="IPR016007">
    <property type="entry name" value="Alpha_rhamnosid"/>
</dbReference>
<dbReference type="Gene3D" id="1.50.10.10">
    <property type="match status" value="1"/>
</dbReference>
<comment type="catalytic activity">
    <reaction evidence="1">
        <text>Hydrolysis of terminal non-reducing alpha-L-rhamnose residues in alpha-L-rhamnosides.</text>
        <dbReference type="EC" id="3.2.1.40"/>
    </reaction>
</comment>
<feature type="domain" description="Alpha-L-rhamnosidase six-hairpin glycosidase" evidence="6">
    <location>
        <begin position="422"/>
        <end position="769"/>
    </location>
</feature>
<evidence type="ECO:0000313" key="9">
    <source>
        <dbReference type="Proteomes" id="UP000198949"/>
    </source>
</evidence>
<dbReference type="GO" id="GO:0030596">
    <property type="term" value="F:alpha-L-rhamnosidase activity"/>
    <property type="evidence" value="ECO:0007669"/>
    <property type="project" value="UniProtKB-EC"/>
</dbReference>
<feature type="domain" description="Alpha-L-rhamnosidase concanavalin-like" evidence="4">
    <location>
        <begin position="319"/>
        <end position="418"/>
    </location>
</feature>
<name>A0A1G6QT42_9ACTN</name>
<dbReference type="GO" id="GO:0005975">
    <property type="term" value="P:carbohydrate metabolic process"/>
    <property type="evidence" value="ECO:0007669"/>
    <property type="project" value="InterPro"/>
</dbReference>
<dbReference type="Pfam" id="PF05592">
    <property type="entry name" value="Bac_rhamnosid"/>
    <property type="match status" value="1"/>
</dbReference>
<dbReference type="InterPro" id="IPR035396">
    <property type="entry name" value="Bac_rhamnosid6H"/>
</dbReference>
<dbReference type="Gene3D" id="2.60.40.10">
    <property type="entry name" value="Immunoglobulins"/>
    <property type="match status" value="1"/>
</dbReference>
<reference evidence="9" key="1">
    <citation type="submission" date="2016-10" db="EMBL/GenBank/DDBJ databases">
        <authorList>
            <person name="Varghese N."/>
            <person name="Submissions S."/>
        </authorList>
    </citation>
    <scope>NUCLEOTIDE SEQUENCE [LARGE SCALE GENOMIC DNA]</scope>
    <source>
        <strain evidence="9">CGMCC 4.3516</strain>
    </source>
</reference>
<evidence type="ECO:0000259" key="4">
    <source>
        <dbReference type="Pfam" id="PF05592"/>
    </source>
</evidence>
<evidence type="ECO:0000259" key="6">
    <source>
        <dbReference type="Pfam" id="PF17389"/>
    </source>
</evidence>
<dbReference type="Pfam" id="PF17389">
    <property type="entry name" value="Bac_rhamnosid6H"/>
    <property type="match status" value="1"/>
</dbReference>
<dbReference type="InterPro" id="IPR035398">
    <property type="entry name" value="Bac_rhamnosid_C"/>
</dbReference>
<keyword evidence="9" id="KW-1185">Reference proteome</keyword>
<feature type="domain" description="Alpha-L-rhamnosidase C-terminal" evidence="7">
    <location>
        <begin position="771"/>
        <end position="843"/>
    </location>
</feature>
<evidence type="ECO:0000256" key="3">
    <source>
        <dbReference type="ARBA" id="ARBA00022801"/>
    </source>
</evidence>
<feature type="domain" description="Bacterial alpha-L-rhamnosidase N-terminal" evidence="5">
    <location>
        <begin position="139"/>
        <end position="310"/>
    </location>
</feature>
<dbReference type="InterPro" id="IPR008902">
    <property type="entry name" value="Rhamnosid_concanavalin"/>
</dbReference>
<dbReference type="InterPro" id="IPR013783">
    <property type="entry name" value="Ig-like_fold"/>
</dbReference>
<dbReference type="Gene3D" id="2.60.120.260">
    <property type="entry name" value="Galactose-binding domain-like"/>
    <property type="match status" value="2"/>
</dbReference>
<dbReference type="Pfam" id="PF08531">
    <property type="entry name" value="Bac_rhamnosid_N"/>
    <property type="match status" value="1"/>
</dbReference>